<evidence type="ECO:0000256" key="1">
    <source>
        <dbReference type="SAM" id="MobiDB-lite"/>
    </source>
</evidence>
<name>A0A0A8YLD4_ARUDO</name>
<evidence type="ECO:0000313" key="2">
    <source>
        <dbReference type="EMBL" id="JAD26353.1"/>
    </source>
</evidence>
<proteinExistence type="predicted"/>
<dbReference type="AlphaFoldDB" id="A0A0A8YLD4"/>
<protein>
    <submittedName>
        <fullName evidence="2">Uncharacterized protein</fullName>
    </submittedName>
</protein>
<reference evidence="2" key="2">
    <citation type="journal article" date="2015" name="Data Brief">
        <title>Shoot transcriptome of the giant reed, Arundo donax.</title>
        <authorList>
            <person name="Barrero R.A."/>
            <person name="Guerrero F.D."/>
            <person name="Moolhuijzen P."/>
            <person name="Goolsby J.A."/>
            <person name="Tidwell J."/>
            <person name="Bellgard S.E."/>
            <person name="Bellgard M.I."/>
        </authorList>
    </citation>
    <scope>NUCLEOTIDE SEQUENCE</scope>
    <source>
        <tissue evidence="2">Shoot tissue taken approximately 20 cm above the soil surface</tissue>
    </source>
</reference>
<organism evidence="2">
    <name type="scientific">Arundo donax</name>
    <name type="common">Giant reed</name>
    <name type="synonym">Donax arundinaceus</name>
    <dbReference type="NCBI Taxonomy" id="35708"/>
    <lineage>
        <taxon>Eukaryota</taxon>
        <taxon>Viridiplantae</taxon>
        <taxon>Streptophyta</taxon>
        <taxon>Embryophyta</taxon>
        <taxon>Tracheophyta</taxon>
        <taxon>Spermatophyta</taxon>
        <taxon>Magnoliopsida</taxon>
        <taxon>Liliopsida</taxon>
        <taxon>Poales</taxon>
        <taxon>Poaceae</taxon>
        <taxon>PACMAD clade</taxon>
        <taxon>Arundinoideae</taxon>
        <taxon>Arundineae</taxon>
        <taxon>Arundo</taxon>
    </lineage>
</organism>
<dbReference type="EMBL" id="GBRH01271542">
    <property type="protein sequence ID" value="JAD26353.1"/>
    <property type="molecule type" value="Transcribed_RNA"/>
</dbReference>
<accession>A0A0A8YLD4</accession>
<reference evidence="2" key="1">
    <citation type="submission" date="2014-09" db="EMBL/GenBank/DDBJ databases">
        <authorList>
            <person name="Magalhaes I.L.F."/>
            <person name="Oliveira U."/>
            <person name="Santos F.R."/>
            <person name="Vidigal T.H.D.A."/>
            <person name="Brescovit A.D."/>
            <person name="Santos A.J."/>
        </authorList>
    </citation>
    <scope>NUCLEOTIDE SEQUENCE</scope>
    <source>
        <tissue evidence="2">Shoot tissue taken approximately 20 cm above the soil surface</tissue>
    </source>
</reference>
<feature type="region of interest" description="Disordered" evidence="1">
    <location>
        <begin position="1"/>
        <end position="27"/>
    </location>
</feature>
<sequence length="27" mass="2909">MGFVSCQSRPRDNAESICLQPSPNSAN</sequence>